<accession>A0A328BI25</accession>
<evidence type="ECO:0000259" key="8">
    <source>
        <dbReference type="PROSITE" id="PS51007"/>
    </source>
</evidence>
<dbReference type="PANTHER" id="PTHR11961">
    <property type="entry name" value="CYTOCHROME C"/>
    <property type="match status" value="1"/>
</dbReference>
<dbReference type="SUPFAM" id="SSF46626">
    <property type="entry name" value="Cytochrome c"/>
    <property type="match status" value="1"/>
</dbReference>
<dbReference type="InterPro" id="IPR009056">
    <property type="entry name" value="Cyt_c-like_dom"/>
</dbReference>
<dbReference type="OrthoDB" id="9805828at2"/>
<feature type="chain" id="PRO_5016434711" description="Cytochrome c domain-containing protein" evidence="7">
    <location>
        <begin position="28"/>
        <end position="124"/>
    </location>
</feature>
<dbReference type="InterPro" id="IPR036909">
    <property type="entry name" value="Cyt_c-like_dom_sf"/>
</dbReference>
<comment type="caution">
    <text evidence="9">The sequence shown here is derived from an EMBL/GenBank/DDBJ whole genome shotgun (WGS) entry which is preliminary data.</text>
</comment>
<name>A0A328BI25_9CAUL</name>
<dbReference type="Pfam" id="PF00034">
    <property type="entry name" value="Cytochrom_C"/>
    <property type="match status" value="1"/>
</dbReference>
<sequence>MTKFPRAAGAAMLLALIALTIPGHGAAAEPPSTFAQCRACHATEPGKHIFGPSLAGVAGRKAGSLADFSYSDALKASGLTWNEATLDRWLTSPQKAVPGTRMPFAGIRDPETRREVVAYLLTLR</sequence>
<evidence type="ECO:0000256" key="2">
    <source>
        <dbReference type="ARBA" id="ARBA00022617"/>
    </source>
</evidence>
<keyword evidence="4" id="KW-0249">Electron transport</keyword>
<gene>
    <name evidence="9" type="ORF">DJ019_08420</name>
</gene>
<dbReference type="GO" id="GO:0009055">
    <property type="term" value="F:electron transfer activity"/>
    <property type="evidence" value="ECO:0007669"/>
    <property type="project" value="InterPro"/>
</dbReference>
<feature type="domain" description="Cytochrome c" evidence="8">
    <location>
        <begin position="25"/>
        <end position="124"/>
    </location>
</feature>
<evidence type="ECO:0000313" key="10">
    <source>
        <dbReference type="Proteomes" id="UP000249524"/>
    </source>
</evidence>
<organism evidence="9 10">
    <name type="scientific">Phenylobacterium kunshanense</name>
    <dbReference type="NCBI Taxonomy" id="1445034"/>
    <lineage>
        <taxon>Bacteria</taxon>
        <taxon>Pseudomonadati</taxon>
        <taxon>Pseudomonadota</taxon>
        <taxon>Alphaproteobacteria</taxon>
        <taxon>Caulobacterales</taxon>
        <taxon>Caulobacteraceae</taxon>
        <taxon>Phenylobacterium</taxon>
    </lineage>
</organism>
<evidence type="ECO:0000256" key="7">
    <source>
        <dbReference type="SAM" id="SignalP"/>
    </source>
</evidence>
<dbReference type="AlphaFoldDB" id="A0A328BI25"/>
<dbReference type="GO" id="GO:0046872">
    <property type="term" value="F:metal ion binding"/>
    <property type="evidence" value="ECO:0007669"/>
    <property type="project" value="UniProtKB-KW"/>
</dbReference>
<dbReference type="GO" id="GO:0020037">
    <property type="term" value="F:heme binding"/>
    <property type="evidence" value="ECO:0007669"/>
    <property type="project" value="InterPro"/>
</dbReference>
<evidence type="ECO:0000256" key="1">
    <source>
        <dbReference type="ARBA" id="ARBA00022448"/>
    </source>
</evidence>
<keyword evidence="10" id="KW-1185">Reference proteome</keyword>
<keyword evidence="5 6" id="KW-0408">Iron</keyword>
<dbReference type="Proteomes" id="UP000249524">
    <property type="component" value="Unassembled WGS sequence"/>
</dbReference>
<keyword evidence="3 6" id="KW-0479">Metal-binding</keyword>
<evidence type="ECO:0000256" key="6">
    <source>
        <dbReference type="PROSITE-ProRule" id="PRU00433"/>
    </source>
</evidence>
<keyword evidence="2 6" id="KW-0349">Heme</keyword>
<evidence type="ECO:0000256" key="3">
    <source>
        <dbReference type="ARBA" id="ARBA00022723"/>
    </source>
</evidence>
<keyword evidence="1" id="KW-0813">Transport</keyword>
<dbReference type="PROSITE" id="PS51007">
    <property type="entry name" value="CYTC"/>
    <property type="match status" value="1"/>
</dbReference>
<dbReference type="RefSeq" id="WP_111275578.1">
    <property type="nucleotide sequence ID" value="NZ_QFYS01000003.1"/>
</dbReference>
<dbReference type="PRINTS" id="PR00604">
    <property type="entry name" value="CYTCHRMECIAB"/>
</dbReference>
<evidence type="ECO:0000313" key="9">
    <source>
        <dbReference type="EMBL" id="RAK66269.1"/>
    </source>
</evidence>
<evidence type="ECO:0000256" key="4">
    <source>
        <dbReference type="ARBA" id="ARBA00022982"/>
    </source>
</evidence>
<proteinExistence type="predicted"/>
<protein>
    <recommendedName>
        <fullName evidence="8">Cytochrome c domain-containing protein</fullName>
    </recommendedName>
</protein>
<feature type="signal peptide" evidence="7">
    <location>
        <begin position="1"/>
        <end position="27"/>
    </location>
</feature>
<dbReference type="Gene3D" id="1.10.760.10">
    <property type="entry name" value="Cytochrome c-like domain"/>
    <property type="match status" value="1"/>
</dbReference>
<dbReference type="EMBL" id="QFYS01000003">
    <property type="protein sequence ID" value="RAK66269.1"/>
    <property type="molecule type" value="Genomic_DNA"/>
</dbReference>
<evidence type="ECO:0000256" key="5">
    <source>
        <dbReference type="ARBA" id="ARBA00023004"/>
    </source>
</evidence>
<reference evidence="9 10" key="1">
    <citation type="submission" date="2018-05" db="EMBL/GenBank/DDBJ databases">
        <authorList>
            <person name="Lanie J.A."/>
            <person name="Ng W.-L."/>
            <person name="Kazmierczak K.M."/>
            <person name="Andrzejewski T.M."/>
            <person name="Davidsen T.M."/>
            <person name="Wayne K.J."/>
            <person name="Tettelin H."/>
            <person name="Glass J.I."/>
            <person name="Rusch D."/>
            <person name="Podicherti R."/>
            <person name="Tsui H.-C.T."/>
            <person name="Winkler M.E."/>
        </authorList>
    </citation>
    <scope>NUCLEOTIDE SEQUENCE [LARGE SCALE GENOMIC DNA]</scope>
    <source>
        <strain evidence="9 10">BUT-10</strain>
    </source>
</reference>
<dbReference type="InterPro" id="IPR002327">
    <property type="entry name" value="Cyt_c_1A/1B"/>
</dbReference>
<keyword evidence="7" id="KW-0732">Signal</keyword>